<dbReference type="Proteomes" id="UP000176665">
    <property type="component" value="Unassembled WGS sequence"/>
</dbReference>
<organism evidence="1 2">
    <name type="scientific">Candidatus Gottesmanbacteria bacterium RBG_16_37_8</name>
    <dbReference type="NCBI Taxonomy" id="1798371"/>
    <lineage>
        <taxon>Bacteria</taxon>
        <taxon>Candidatus Gottesmaniibacteriota</taxon>
    </lineage>
</organism>
<dbReference type="InterPro" id="IPR023214">
    <property type="entry name" value="HAD_sf"/>
</dbReference>
<dbReference type="InterPro" id="IPR036412">
    <property type="entry name" value="HAD-like_sf"/>
</dbReference>
<evidence type="ECO:0000313" key="2">
    <source>
        <dbReference type="Proteomes" id="UP000176665"/>
    </source>
</evidence>
<dbReference type="SUPFAM" id="SSF56784">
    <property type="entry name" value="HAD-like"/>
    <property type="match status" value="1"/>
</dbReference>
<dbReference type="AlphaFoldDB" id="A0A1F5YSV5"/>
<protein>
    <recommendedName>
        <fullName evidence="3">Haloacid dehalogenase</fullName>
    </recommendedName>
</protein>
<gene>
    <name evidence="1" type="ORF">A2W14_07035</name>
</gene>
<accession>A0A1F5YSV5</accession>
<comment type="caution">
    <text evidence="1">The sequence shown here is derived from an EMBL/GenBank/DDBJ whole genome shotgun (WGS) entry which is preliminary data.</text>
</comment>
<dbReference type="CDD" id="cd01427">
    <property type="entry name" value="HAD_like"/>
    <property type="match status" value="1"/>
</dbReference>
<reference evidence="1 2" key="1">
    <citation type="journal article" date="2016" name="Nat. Commun.">
        <title>Thousands of microbial genomes shed light on interconnected biogeochemical processes in an aquifer system.</title>
        <authorList>
            <person name="Anantharaman K."/>
            <person name="Brown C.T."/>
            <person name="Hug L.A."/>
            <person name="Sharon I."/>
            <person name="Castelle C.J."/>
            <person name="Probst A.J."/>
            <person name="Thomas B.C."/>
            <person name="Singh A."/>
            <person name="Wilkins M.J."/>
            <person name="Karaoz U."/>
            <person name="Brodie E.L."/>
            <person name="Williams K.H."/>
            <person name="Hubbard S.S."/>
            <person name="Banfield J.F."/>
        </authorList>
    </citation>
    <scope>NUCLEOTIDE SEQUENCE [LARGE SCALE GENOMIC DNA]</scope>
</reference>
<dbReference type="Gene3D" id="3.40.50.1000">
    <property type="entry name" value="HAD superfamily/HAD-like"/>
    <property type="match status" value="1"/>
</dbReference>
<dbReference type="EMBL" id="MFJA01000035">
    <property type="protein sequence ID" value="OGG03249.1"/>
    <property type="molecule type" value="Genomic_DNA"/>
</dbReference>
<evidence type="ECO:0008006" key="3">
    <source>
        <dbReference type="Google" id="ProtNLM"/>
    </source>
</evidence>
<dbReference type="STRING" id="1798371.A2W14_07035"/>
<sequence length="334" mass="38553">MFDYDGPIVRPSLHSFNIMRETADFLFGEERTSKLNWRSIFSQTKGTTDSYFLEVLCNQLNIIPVEQNEFKDRFYRLRAKLIMANLHEREVRKFDDELVYQDFLEFLNSISNVEEGKSYLKVIVTGNPREVMKVRLPEIIGQRIDFMVCGDEGRKREELIGRALKEAEVKHGFKPWRDKSGRLRNAFYFDDTARAIVGGLSLGVKSIYVMHEGALEYENVAPTSGDIDATVKDTVNLSLKSVNTKPLEPNEAIFAIVADPNDPRHVLLRGLHEFLDFRSAYELVMKLDEVKLNGELLPISGFNDSRLESFLNPETHRGYEGHRRRKGAERDGYY</sequence>
<proteinExistence type="predicted"/>
<evidence type="ECO:0000313" key="1">
    <source>
        <dbReference type="EMBL" id="OGG03249.1"/>
    </source>
</evidence>
<dbReference type="Gene3D" id="1.10.150.240">
    <property type="entry name" value="Putative phosphatase, domain 2"/>
    <property type="match status" value="1"/>
</dbReference>
<dbReference type="InterPro" id="IPR023198">
    <property type="entry name" value="PGP-like_dom2"/>
</dbReference>
<name>A0A1F5YSV5_9BACT</name>